<evidence type="ECO:0000313" key="3">
    <source>
        <dbReference type="EMBL" id="KAA1108195.1"/>
    </source>
</evidence>
<feature type="transmembrane region" description="Helical" evidence="2">
    <location>
        <begin position="117"/>
        <end position="137"/>
    </location>
</feature>
<proteinExistence type="predicted"/>
<keyword evidence="2" id="KW-0472">Membrane</keyword>
<gene>
    <name evidence="3" type="ORF">PGT21_003572</name>
</gene>
<evidence type="ECO:0000313" key="4">
    <source>
        <dbReference type="Proteomes" id="UP000324748"/>
    </source>
</evidence>
<organism evidence="3 4">
    <name type="scientific">Puccinia graminis f. sp. tritici</name>
    <dbReference type="NCBI Taxonomy" id="56615"/>
    <lineage>
        <taxon>Eukaryota</taxon>
        <taxon>Fungi</taxon>
        <taxon>Dikarya</taxon>
        <taxon>Basidiomycota</taxon>
        <taxon>Pucciniomycotina</taxon>
        <taxon>Pucciniomycetes</taxon>
        <taxon>Pucciniales</taxon>
        <taxon>Pucciniaceae</taxon>
        <taxon>Puccinia</taxon>
    </lineage>
</organism>
<comment type="caution">
    <text evidence="3">The sequence shown here is derived from an EMBL/GenBank/DDBJ whole genome shotgun (WGS) entry which is preliminary data.</text>
</comment>
<accession>A0A5B0Q4J5</accession>
<sequence length="163" mass="18149">MPSKVARQSKSELPDWRPIGSARSPSKDWFDEGNKRHRKMCALSSWRPFPICCMLYCVLPVKLWSLKGFGVSTSLPGSIYIFVSPTGQLNLSLPMIYTSPRHRTQKTGNLSTLLPPFTMRLTVAVFFIISSVLMIIATSATRHPDYPVGDQATDDELGPDSDS</sequence>
<feature type="transmembrane region" description="Helical" evidence="2">
    <location>
        <begin position="45"/>
        <end position="65"/>
    </location>
</feature>
<dbReference type="Proteomes" id="UP000324748">
    <property type="component" value="Unassembled WGS sequence"/>
</dbReference>
<dbReference type="EMBL" id="VSWC01000028">
    <property type="protein sequence ID" value="KAA1108195.1"/>
    <property type="molecule type" value="Genomic_DNA"/>
</dbReference>
<keyword evidence="4" id="KW-1185">Reference proteome</keyword>
<dbReference type="OrthoDB" id="10586728at2759"/>
<feature type="region of interest" description="Disordered" evidence="1">
    <location>
        <begin position="1"/>
        <end position="20"/>
    </location>
</feature>
<reference evidence="3 4" key="1">
    <citation type="submission" date="2019-05" db="EMBL/GenBank/DDBJ databases">
        <title>Emergence of the Ug99 lineage of the wheat stem rust pathogen through somatic hybridization.</title>
        <authorList>
            <person name="Li F."/>
            <person name="Upadhyaya N.M."/>
            <person name="Sperschneider J."/>
            <person name="Matny O."/>
            <person name="Nguyen-Phuc H."/>
            <person name="Mago R."/>
            <person name="Raley C."/>
            <person name="Miller M.E."/>
            <person name="Silverstein K.A.T."/>
            <person name="Henningsen E."/>
            <person name="Hirsch C.D."/>
            <person name="Visser B."/>
            <person name="Pretorius Z.A."/>
            <person name="Steffenson B.J."/>
            <person name="Schwessinger B."/>
            <person name="Dodds P.N."/>
            <person name="Figueroa M."/>
        </authorList>
    </citation>
    <scope>NUCLEOTIDE SEQUENCE [LARGE SCALE GENOMIC DNA]</scope>
    <source>
        <strain evidence="3">21-0</strain>
    </source>
</reference>
<dbReference type="AlphaFoldDB" id="A0A5B0Q4J5"/>
<keyword evidence="2" id="KW-1133">Transmembrane helix</keyword>
<keyword evidence="2" id="KW-0812">Transmembrane</keyword>
<feature type="transmembrane region" description="Helical" evidence="2">
    <location>
        <begin position="77"/>
        <end position="97"/>
    </location>
</feature>
<name>A0A5B0Q4J5_PUCGR</name>
<protein>
    <submittedName>
        <fullName evidence="3">Uncharacterized protein</fullName>
    </submittedName>
</protein>
<evidence type="ECO:0000256" key="1">
    <source>
        <dbReference type="SAM" id="MobiDB-lite"/>
    </source>
</evidence>
<evidence type="ECO:0000256" key="2">
    <source>
        <dbReference type="SAM" id="Phobius"/>
    </source>
</evidence>